<sequence>MKPCKMKKHLLSVHPEKKEKPFEFFQKLRYFPETVDTDAYGSRKATKIRQRHCCVVQVSIIISDVMKLAPEETVQVIPLSNSTVCRRIDEMAVR</sequence>
<dbReference type="AlphaFoldDB" id="A0A5S6QDA9"/>
<evidence type="ECO:0000313" key="2">
    <source>
        <dbReference type="WBParaSite" id="TMUE_1000005164.1"/>
    </source>
</evidence>
<organism evidence="1 2">
    <name type="scientific">Trichuris muris</name>
    <name type="common">Mouse whipworm</name>
    <dbReference type="NCBI Taxonomy" id="70415"/>
    <lineage>
        <taxon>Eukaryota</taxon>
        <taxon>Metazoa</taxon>
        <taxon>Ecdysozoa</taxon>
        <taxon>Nematoda</taxon>
        <taxon>Enoplea</taxon>
        <taxon>Dorylaimia</taxon>
        <taxon>Trichinellida</taxon>
        <taxon>Trichuridae</taxon>
        <taxon>Trichuris</taxon>
    </lineage>
</organism>
<reference evidence="2" key="1">
    <citation type="submission" date="2019-12" db="UniProtKB">
        <authorList>
            <consortium name="WormBaseParasite"/>
        </authorList>
    </citation>
    <scope>IDENTIFICATION</scope>
</reference>
<accession>A0A5S6QDA9</accession>
<proteinExistence type="predicted"/>
<dbReference type="WBParaSite" id="TMUE_1000005164.1">
    <property type="protein sequence ID" value="TMUE_1000005164.1"/>
    <property type="gene ID" value="WBGene00299221"/>
</dbReference>
<keyword evidence="1" id="KW-1185">Reference proteome</keyword>
<protein>
    <submittedName>
        <fullName evidence="2">BED-type domain-containing protein</fullName>
    </submittedName>
</protein>
<evidence type="ECO:0000313" key="1">
    <source>
        <dbReference type="Proteomes" id="UP000046395"/>
    </source>
</evidence>
<dbReference type="Proteomes" id="UP000046395">
    <property type="component" value="Unassembled WGS sequence"/>
</dbReference>
<name>A0A5S6QDA9_TRIMR</name>